<dbReference type="EMBL" id="CAXLJM020000004">
    <property type="protein sequence ID" value="CAL8071166.1"/>
    <property type="molecule type" value="Genomic_DNA"/>
</dbReference>
<comment type="caution">
    <text evidence="2">The sequence shown here is derived from an EMBL/GenBank/DDBJ whole genome shotgun (WGS) entry which is preliminary data.</text>
</comment>
<gene>
    <name evidence="2" type="ORF">ODALV1_LOCUS1590</name>
</gene>
<protein>
    <submittedName>
        <fullName evidence="2">Uncharacterized protein</fullName>
    </submittedName>
</protein>
<reference evidence="2 3" key="1">
    <citation type="submission" date="2024-08" db="EMBL/GenBank/DDBJ databases">
        <authorList>
            <person name="Cucini C."/>
            <person name="Frati F."/>
        </authorList>
    </citation>
    <scope>NUCLEOTIDE SEQUENCE [LARGE SCALE GENOMIC DNA]</scope>
</reference>
<organism evidence="2 3">
    <name type="scientific">Orchesella dallaii</name>
    <dbReference type="NCBI Taxonomy" id="48710"/>
    <lineage>
        <taxon>Eukaryota</taxon>
        <taxon>Metazoa</taxon>
        <taxon>Ecdysozoa</taxon>
        <taxon>Arthropoda</taxon>
        <taxon>Hexapoda</taxon>
        <taxon>Collembola</taxon>
        <taxon>Entomobryomorpha</taxon>
        <taxon>Entomobryoidea</taxon>
        <taxon>Orchesellidae</taxon>
        <taxon>Orchesellinae</taxon>
        <taxon>Orchesella</taxon>
    </lineage>
</organism>
<sequence>MNKDSCKFKLVYGDDSLTDEEAKMIFRKSMIHLLSVFQKLHENSLVELEFRAADIISDTELWTLQKLKTEGNMEQTPWSIQLFHLIITRYNVQMAVNLLLNLNHTHLKSYRDEIHSVFNNIPELPKRLRVESCVVAENNVKYDKSITEQLVDKSSAENAVLLPKRKRVNVVVTPDSILKIFLISLIMIVFFLGYHFYLKKFVLHKPPVRVQMNHSLLVLDSTTQVFNVVLTGYDIKKVFIQRRQDLMTNKEIICKSKNKVTLEIDSVDADEWEGAKLDCGSNISGLELKGNQSIRSVYNLLYQASDVVELKILCNSYTPMWHACTNSNPSSLLLKKLRSMQFLSTIDDPGCNSFYFGLLDKFPKLHLKNFGLANVTIQNSHLITNIIYYMPAFSVLKLDTVKLVNVLELKPRLYQFEELQLKIKDPTLYKHIVDKTVSNFIKSTAYVGSFSCNVAQSESVLLELAHVSVHQLNMTLIVNRGIETLKLEFLSQFKSITSIHIRLTNWIRDLGKPSYLILEGFENLGQSIKHFEVTASFPIVTNAIPKCWSYQKSKNSDGAVSIKLKWCLHCGNECRNNET</sequence>
<evidence type="ECO:0000313" key="3">
    <source>
        <dbReference type="Proteomes" id="UP001642540"/>
    </source>
</evidence>
<keyword evidence="3" id="KW-1185">Reference proteome</keyword>
<keyword evidence="1" id="KW-1133">Transmembrane helix</keyword>
<proteinExistence type="predicted"/>
<feature type="transmembrane region" description="Helical" evidence="1">
    <location>
        <begin position="176"/>
        <end position="197"/>
    </location>
</feature>
<keyword evidence="1" id="KW-0812">Transmembrane</keyword>
<evidence type="ECO:0000256" key="1">
    <source>
        <dbReference type="SAM" id="Phobius"/>
    </source>
</evidence>
<evidence type="ECO:0000313" key="2">
    <source>
        <dbReference type="EMBL" id="CAL8071166.1"/>
    </source>
</evidence>
<keyword evidence="1" id="KW-0472">Membrane</keyword>
<accession>A0ABP1PTB7</accession>
<name>A0ABP1PTB7_9HEXA</name>
<dbReference type="Proteomes" id="UP001642540">
    <property type="component" value="Unassembled WGS sequence"/>
</dbReference>